<comment type="similarity">
    <text evidence="2">Belongs to the glycosyltransferase 32 family.</text>
</comment>
<dbReference type="SUPFAM" id="SSF53448">
    <property type="entry name" value="Nucleotide-diphospho-sugar transferases"/>
    <property type="match status" value="1"/>
</dbReference>
<evidence type="ECO:0000256" key="4">
    <source>
        <dbReference type="ARBA" id="ARBA00022679"/>
    </source>
</evidence>
<comment type="subcellular location">
    <subcellularLocation>
        <location evidence="1">Golgi apparatus membrane</location>
        <topology evidence="1">Single-pass type II membrane protein</topology>
    </subcellularLocation>
</comment>
<comment type="caution">
    <text evidence="8">The sequence shown here is derived from an EMBL/GenBank/DDBJ whole genome shotgun (WGS) entry which is preliminary data.</text>
</comment>
<dbReference type="Pfam" id="PF04572">
    <property type="entry name" value="Gb3_synth"/>
    <property type="match status" value="1"/>
</dbReference>
<reference evidence="8 9" key="1">
    <citation type="submission" date="2023-03" db="EMBL/GenBank/DDBJ databases">
        <title>Genome insight into feeding habits of ladybird beetles.</title>
        <authorList>
            <person name="Li H.-S."/>
            <person name="Huang Y.-H."/>
            <person name="Pang H."/>
        </authorList>
    </citation>
    <scope>NUCLEOTIDE SEQUENCE [LARGE SCALE GENOMIC DNA]</scope>
    <source>
        <strain evidence="8">SYSU_2023b</strain>
        <tissue evidence="8">Whole body</tissue>
    </source>
</reference>
<proteinExistence type="inferred from homology"/>
<evidence type="ECO:0000256" key="6">
    <source>
        <dbReference type="ARBA" id="ARBA00023136"/>
    </source>
</evidence>
<gene>
    <name evidence="8" type="ORF">WA026_001445</name>
</gene>
<dbReference type="Proteomes" id="UP001431783">
    <property type="component" value="Unassembled WGS sequence"/>
</dbReference>
<keyword evidence="5" id="KW-0333">Golgi apparatus</keyword>
<keyword evidence="4" id="KW-0808">Transferase</keyword>
<evidence type="ECO:0000256" key="2">
    <source>
        <dbReference type="ARBA" id="ARBA00009003"/>
    </source>
</evidence>
<evidence type="ECO:0000256" key="3">
    <source>
        <dbReference type="ARBA" id="ARBA00022676"/>
    </source>
</evidence>
<accession>A0AAW1UUM0</accession>
<evidence type="ECO:0000256" key="1">
    <source>
        <dbReference type="ARBA" id="ARBA00004323"/>
    </source>
</evidence>
<dbReference type="GO" id="GO:0016758">
    <property type="term" value="F:hexosyltransferase activity"/>
    <property type="evidence" value="ECO:0007669"/>
    <property type="project" value="TreeGrafter"/>
</dbReference>
<dbReference type="EMBL" id="JARQZJ010000091">
    <property type="protein sequence ID" value="KAK9883259.1"/>
    <property type="molecule type" value="Genomic_DNA"/>
</dbReference>
<sequence>MFYLHHKKIIIFFICLIFLCFCLFSQPTYHFSNLLVYFYDKNSIKCYRYSDPTLTDISFLDIRKGKSIFFHETSCNSHINGKISITSREACAVESAALLNPNLDVYLLYTSPGIFKFEGTESDRFLQALLSYENIEINHLDYEKYTRGTPLEKLYSEGNIEASQYAMSHASDVLRYLTLWKYGGIYLDLDIVVIKSLENLPPNFSGCESKENVAAGIIGFQPEKTDNGHKLVEECIMDLKHNFSGTQWGNNGPGVVTRLVKKHCKVKQIKEAFNRRCDDFKVFSPEYFYAIPWQSWKEYFEDKSLDKVMNATKKSYIIHVWNKHSNSLKLSLDSKSAYSTFAKKYCPKVYEQCNSNF</sequence>
<dbReference type="InterPro" id="IPR051981">
    <property type="entry name" value="Glycosyltransf_32"/>
</dbReference>
<dbReference type="InterPro" id="IPR029044">
    <property type="entry name" value="Nucleotide-diphossugar_trans"/>
</dbReference>
<evidence type="ECO:0000313" key="8">
    <source>
        <dbReference type="EMBL" id="KAK9883259.1"/>
    </source>
</evidence>
<organism evidence="8 9">
    <name type="scientific">Henosepilachna vigintioctopunctata</name>
    <dbReference type="NCBI Taxonomy" id="420089"/>
    <lineage>
        <taxon>Eukaryota</taxon>
        <taxon>Metazoa</taxon>
        <taxon>Ecdysozoa</taxon>
        <taxon>Arthropoda</taxon>
        <taxon>Hexapoda</taxon>
        <taxon>Insecta</taxon>
        <taxon>Pterygota</taxon>
        <taxon>Neoptera</taxon>
        <taxon>Endopterygota</taxon>
        <taxon>Coleoptera</taxon>
        <taxon>Polyphaga</taxon>
        <taxon>Cucujiformia</taxon>
        <taxon>Coccinelloidea</taxon>
        <taxon>Coccinellidae</taxon>
        <taxon>Epilachninae</taxon>
        <taxon>Epilachnini</taxon>
        <taxon>Henosepilachna</taxon>
    </lineage>
</organism>
<dbReference type="PANTHER" id="PTHR12042">
    <property type="entry name" value="LACTOSYLCERAMIDE 4-ALPHA-GALACTOSYLTRANSFERASE ALPHA- 1,4-GALACTOSYLTRANSFERASE"/>
    <property type="match status" value="1"/>
</dbReference>
<evidence type="ECO:0000259" key="7">
    <source>
        <dbReference type="Pfam" id="PF04572"/>
    </source>
</evidence>
<feature type="domain" description="Alpha 1,4-glycosyltransferase" evidence="7">
    <location>
        <begin position="225"/>
        <end position="352"/>
    </location>
</feature>
<dbReference type="GO" id="GO:0006688">
    <property type="term" value="P:glycosphingolipid biosynthetic process"/>
    <property type="evidence" value="ECO:0007669"/>
    <property type="project" value="TreeGrafter"/>
</dbReference>
<evidence type="ECO:0000313" key="9">
    <source>
        <dbReference type="Proteomes" id="UP001431783"/>
    </source>
</evidence>
<keyword evidence="9" id="KW-1185">Reference proteome</keyword>
<dbReference type="Pfam" id="PF04488">
    <property type="entry name" value="Gly_transf_sug"/>
    <property type="match status" value="1"/>
</dbReference>
<keyword evidence="3" id="KW-0328">Glycosyltransferase</keyword>
<dbReference type="PANTHER" id="PTHR12042:SF21">
    <property type="entry name" value="ALPHA1,4-GALACTOSYLTRANSFERASE 1-RELATED"/>
    <property type="match status" value="1"/>
</dbReference>
<dbReference type="InterPro" id="IPR007652">
    <property type="entry name" value="A1-4-GlycosylTfrase_dom"/>
</dbReference>
<evidence type="ECO:0000256" key="5">
    <source>
        <dbReference type="ARBA" id="ARBA00023034"/>
    </source>
</evidence>
<dbReference type="GO" id="GO:0000139">
    <property type="term" value="C:Golgi membrane"/>
    <property type="evidence" value="ECO:0007669"/>
    <property type="project" value="UniProtKB-SubCell"/>
</dbReference>
<dbReference type="Gene3D" id="3.90.550.20">
    <property type="match status" value="1"/>
</dbReference>
<dbReference type="AlphaFoldDB" id="A0AAW1UUM0"/>
<name>A0AAW1UUM0_9CUCU</name>
<keyword evidence="6" id="KW-0472">Membrane</keyword>
<dbReference type="InterPro" id="IPR007577">
    <property type="entry name" value="GlycoTrfase_DXD_sugar-bd_CS"/>
</dbReference>
<protein>
    <recommendedName>
        <fullName evidence="7">Alpha 1,4-glycosyltransferase domain-containing protein</fullName>
    </recommendedName>
</protein>